<name>A0A0G0Z0T3_9BACT</name>
<dbReference type="Pfam" id="PF08241">
    <property type="entry name" value="Methyltransf_11"/>
    <property type="match status" value="1"/>
</dbReference>
<evidence type="ECO:0000313" key="2">
    <source>
        <dbReference type="EMBL" id="KKS42407.1"/>
    </source>
</evidence>
<dbReference type="SUPFAM" id="SSF53335">
    <property type="entry name" value="S-adenosyl-L-methionine-dependent methyltransferases"/>
    <property type="match status" value="1"/>
</dbReference>
<comment type="caution">
    <text evidence="2">The sequence shown here is derived from an EMBL/GenBank/DDBJ whole genome shotgun (WGS) entry which is preliminary data.</text>
</comment>
<protein>
    <recommendedName>
        <fullName evidence="1">Methyltransferase type 11 domain-containing protein</fullName>
    </recommendedName>
</protein>
<dbReference type="GO" id="GO:0008757">
    <property type="term" value="F:S-adenosylmethionine-dependent methyltransferase activity"/>
    <property type="evidence" value="ECO:0007669"/>
    <property type="project" value="InterPro"/>
</dbReference>
<dbReference type="Proteomes" id="UP000034516">
    <property type="component" value="Unassembled WGS sequence"/>
</dbReference>
<dbReference type="InterPro" id="IPR013216">
    <property type="entry name" value="Methyltransf_11"/>
</dbReference>
<reference evidence="2 3" key="1">
    <citation type="journal article" date="2015" name="Nature">
        <title>rRNA introns, odd ribosomes, and small enigmatic genomes across a large radiation of phyla.</title>
        <authorList>
            <person name="Brown C.T."/>
            <person name="Hug L.A."/>
            <person name="Thomas B.C."/>
            <person name="Sharon I."/>
            <person name="Castelle C.J."/>
            <person name="Singh A."/>
            <person name="Wilkins M.J."/>
            <person name="Williams K.H."/>
            <person name="Banfield J.F."/>
        </authorList>
    </citation>
    <scope>NUCLEOTIDE SEQUENCE [LARGE SCALE GENOMIC DNA]</scope>
</reference>
<dbReference type="Gene3D" id="3.40.50.150">
    <property type="entry name" value="Vaccinia Virus protein VP39"/>
    <property type="match status" value="1"/>
</dbReference>
<dbReference type="InterPro" id="IPR029063">
    <property type="entry name" value="SAM-dependent_MTases_sf"/>
</dbReference>
<dbReference type="AlphaFoldDB" id="A0A0G0Z0T3"/>
<gene>
    <name evidence="2" type="ORF">UV02_C0015G0011</name>
</gene>
<organism evidence="2 3">
    <name type="scientific">Candidatus Kuenenbacteria bacterium GW2011_GWA2_42_15</name>
    <dbReference type="NCBI Taxonomy" id="1618677"/>
    <lineage>
        <taxon>Bacteria</taxon>
        <taxon>Candidatus Kueneniibacteriota</taxon>
    </lineage>
</organism>
<proteinExistence type="predicted"/>
<dbReference type="EMBL" id="LCCW01000015">
    <property type="protein sequence ID" value="KKS42407.1"/>
    <property type="molecule type" value="Genomic_DNA"/>
</dbReference>
<feature type="domain" description="Methyltransferase type 11" evidence="1">
    <location>
        <begin position="33"/>
        <end position="77"/>
    </location>
</feature>
<evidence type="ECO:0000259" key="1">
    <source>
        <dbReference type="Pfam" id="PF08241"/>
    </source>
</evidence>
<evidence type="ECO:0000313" key="3">
    <source>
        <dbReference type="Proteomes" id="UP000034516"/>
    </source>
</evidence>
<sequence length="165" mass="19382">MKKLNFGCGQDIKPDYINIDISQFKGVDKTFDFNIFPYSFNNNEFGEIYSSNVLEHLDDIPRVMKELHRITQADGIIRMIVPYYNCYGAFNDLTHKHYFSHLSFEPFYKKTSANYSIQEKFELVSLKLIPTRLGKIFLFDFIRLPLSFIFGQIIQAIDLTLIVKK</sequence>
<accession>A0A0G0Z0T3</accession>